<organism evidence="1 2">
    <name type="scientific">Ohtaekwangia kribbensis</name>
    <dbReference type="NCBI Taxonomy" id="688913"/>
    <lineage>
        <taxon>Bacteria</taxon>
        <taxon>Pseudomonadati</taxon>
        <taxon>Bacteroidota</taxon>
        <taxon>Cytophagia</taxon>
        <taxon>Cytophagales</taxon>
        <taxon>Fulvivirgaceae</taxon>
        <taxon>Ohtaekwangia</taxon>
    </lineage>
</organism>
<reference evidence="2" key="1">
    <citation type="journal article" date="2019" name="Int. J. Syst. Evol. Microbiol.">
        <title>The Global Catalogue of Microorganisms (GCM) 10K type strain sequencing project: providing services to taxonomists for standard genome sequencing and annotation.</title>
        <authorList>
            <consortium name="The Broad Institute Genomics Platform"/>
            <consortium name="The Broad Institute Genome Sequencing Center for Infectious Disease"/>
            <person name="Wu L."/>
            <person name="Ma J."/>
        </authorList>
    </citation>
    <scope>NUCLEOTIDE SEQUENCE [LARGE SCALE GENOMIC DNA]</scope>
    <source>
        <strain evidence="2">CCUG 58938</strain>
    </source>
</reference>
<sequence length="271" mass="30259">MRTVSILGCGWLGKPFAATLVKEGYIVYGSTTQDSKVPELAALGIKPFVITFNPQAAGNKLGDFFQTDILVISMPPRMRTVQPEVYLSQLEHAVQRARQGSIQHILYISSTGVYPDVNRIVTEDDADRESYLVKAESIIRSFGSTTVIRFGGLVGPARHPGRFLAGKKDLSGRNTPVNIIHQRDCIGIMKHIVEQQVWGEVFSACADEHPTREAFYTRASMALNLEPPQFLHDDSNPYKIVSSEKVKQRLGYTFVYPDPIAMISEEPMEER</sequence>
<dbReference type="PANTHER" id="PTHR48079:SF6">
    <property type="entry name" value="NAD(P)-BINDING DOMAIN-CONTAINING PROTEIN-RELATED"/>
    <property type="match status" value="1"/>
</dbReference>
<proteinExistence type="predicted"/>
<dbReference type="CDD" id="cd05266">
    <property type="entry name" value="SDR_a4"/>
    <property type="match status" value="1"/>
</dbReference>
<evidence type="ECO:0000313" key="1">
    <source>
        <dbReference type="EMBL" id="MFD1003182.1"/>
    </source>
</evidence>
<dbReference type="GO" id="GO:0033711">
    <property type="term" value="F:4-phosphoerythronate dehydrogenase activity"/>
    <property type="evidence" value="ECO:0007669"/>
    <property type="project" value="UniProtKB-EC"/>
</dbReference>
<evidence type="ECO:0000313" key="2">
    <source>
        <dbReference type="Proteomes" id="UP001597112"/>
    </source>
</evidence>
<dbReference type="RefSeq" id="WP_377585495.1">
    <property type="nucleotide sequence ID" value="NZ_JBHTKA010000015.1"/>
</dbReference>
<dbReference type="EMBL" id="JBHTKA010000015">
    <property type="protein sequence ID" value="MFD1003182.1"/>
    <property type="molecule type" value="Genomic_DNA"/>
</dbReference>
<keyword evidence="2" id="KW-1185">Reference proteome</keyword>
<dbReference type="Proteomes" id="UP001597112">
    <property type="component" value="Unassembled WGS sequence"/>
</dbReference>
<dbReference type="InterPro" id="IPR036291">
    <property type="entry name" value="NAD(P)-bd_dom_sf"/>
</dbReference>
<comment type="caution">
    <text evidence="1">The sequence shown here is derived from an EMBL/GenBank/DDBJ whole genome shotgun (WGS) entry which is preliminary data.</text>
</comment>
<keyword evidence="1" id="KW-0560">Oxidoreductase</keyword>
<dbReference type="EC" id="1.1.1.290" evidence="1"/>
<name>A0ABW3KDZ3_9BACT</name>
<dbReference type="SUPFAM" id="SSF51735">
    <property type="entry name" value="NAD(P)-binding Rossmann-fold domains"/>
    <property type="match status" value="1"/>
</dbReference>
<dbReference type="InterPro" id="IPR051783">
    <property type="entry name" value="NAD(P)-dependent_oxidoreduct"/>
</dbReference>
<dbReference type="Gene3D" id="3.40.50.720">
    <property type="entry name" value="NAD(P)-binding Rossmann-like Domain"/>
    <property type="match status" value="1"/>
</dbReference>
<accession>A0ABW3KDZ3</accession>
<gene>
    <name evidence="1" type="ORF">ACFQ21_27905</name>
</gene>
<protein>
    <submittedName>
        <fullName evidence="1">SDR family oxidoreductase</fullName>
        <ecNumber evidence="1">1.1.1.290</ecNumber>
    </submittedName>
</protein>
<dbReference type="PANTHER" id="PTHR48079">
    <property type="entry name" value="PROTEIN YEEZ"/>
    <property type="match status" value="1"/>
</dbReference>